<dbReference type="SMART" id="SM00848">
    <property type="entry name" value="Inhibitor_I29"/>
    <property type="match status" value="1"/>
</dbReference>
<dbReference type="Pfam" id="PF08246">
    <property type="entry name" value="Inhibitor_I29"/>
    <property type="match status" value="1"/>
</dbReference>
<feature type="chain" id="PRO_5041668416" evidence="3">
    <location>
        <begin position="18"/>
        <end position="547"/>
    </location>
</feature>
<dbReference type="Proteomes" id="UP001187531">
    <property type="component" value="Unassembled WGS sequence"/>
</dbReference>
<dbReference type="InterPro" id="IPR013201">
    <property type="entry name" value="Prot_inhib_I29"/>
</dbReference>
<protein>
    <submittedName>
        <fullName evidence="6">Uncharacterized protein</fullName>
    </submittedName>
</protein>
<name>A0AA88HPG9_ARTSF</name>
<dbReference type="SMART" id="SM00645">
    <property type="entry name" value="Pept_C1"/>
    <property type="match status" value="1"/>
</dbReference>
<dbReference type="Pfam" id="PF00112">
    <property type="entry name" value="Peptidase_C1"/>
    <property type="match status" value="1"/>
</dbReference>
<feature type="region of interest" description="Disordered" evidence="2">
    <location>
        <begin position="307"/>
        <end position="331"/>
    </location>
</feature>
<sequence>MMFEVLFLSAIIACLSANKDLDHRWEDYKILHGKLYKNDIEEIHRRSIWENNIKILDLHNDKYASGFASFKVAEGYFADMTETERSLFFKRESQATKKSPSMNNDNVDAQTATAARNPITLRYDTATSDKISTAIKASSIAPSFFTHSNRLPLSALAKKESISDLKSSLVSSTAPSVKKKESHVAEWILTVERSYEGISDKTEASEQIFSNDAEKKVYDKRSIFNVTQANETEFSTSAYLVPSDQVTSSYIENKNTTLIKPVMATTNSVTTQGGSAGQNSQQTVQNEYINNNDITTPVSRIQYEAIEDSQDENPTDSQDESLNEESRSTTTTLDYRKSNCMPPIKSQGACASAYAFTAVAAIEFYHCLKAGKLVLGSEQQIIDCSHYDNGCSGGQEHGSWRYIEDTKSFCTGPTYPYMSGVTSLAGQCRNNSCKSIPIKIINVYLPTNDERYLLDTVTNIGPVAAAISANSILFDGYKEGVFDDFSCNGKPLDHSVLIVGYTVIKNMPVWIIRNHWGESWGMQGYGYIRRGINHCGIAMDPSYPYIM</sequence>
<evidence type="ECO:0000256" key="2">
    <source>
        <dbReference type="SAM" id="MobiDB-lite"/>
    </source>
</evidence>
<dbReference type="CDD" id="cd02248">
    <property type="entry name" value="Peptidase_C1A"/>
    <property type="match status" value="1"/>
</dbReference>
<feature type="compositionally biased region" description="Acidic residues" evidence="2">
    <location>
        <begin position="307"/>
        <end position="323"/>
    </location>
</feature>
<evidence type="ECO:0000256" key="3">
    <source>
        <dbReference type="SAM" id="SignalP"/>
    </source>
</evidence>
<comment type="caution">
    <text evidence="6">The sequence shown here is derived from an EMBL/GenBank/DDBJ whole genome shotgun (WGS) entry which is preliminary data.</text>
</comment>
<feature type="compositionally biased region" description="Polar residues" evidence="2">
    <location>
        <begin position="96"/>
        <end position="113"/>
    </location>
</feature>
<evidence type="ECO:0000313" key="7">
    <source>
        <dbReference type="Proteomes" id="UP001187531"/>
    </source>
</evidence>
<accession>A0AA88HPG9</accession>
<evidence type="ECO:0000256" key="1">
    <source>
        <dbReference type="ARBA" id="ARBA00008455"/>
    </source>
</evidence>
<dbReference type="Gene3D" id="3.90.70.10">
    <property type="entry name" value="Cysteine proteinases"/>
    <property type="match status" value="1"/>
</dbReference>
<reference evidence="6" key="1">
    <citation type="submission" date="2023-07" db="EMBL/GenBank/DDBJ databases">
        <title>Chromosome-level genome assembly of Artemia franciscana.</title>
        <authorList>
            <person name="Jo E."/>
        </authorList>
    </citation>
    <scope>NUCLEOTIDE SEQUENCE</scope>
    <source>
        <tissue evidence="6">Whole body</tissue>
    </source>
</reference>
<dbReference type="InterPro" id="IPR039417">
    <property type="entry name" value="Peptidase_C1A_papain-like"/>
</dbReference>
<dbReference type="SUPFAM" id="SSF54001">
    <property type="entry name" value="Cysteine proteinases"/>
    <property type="match status" value="2"/>
</dbReference>
<dbReference type="PANTHER" id="PTHR12411">
    <property type="entry name" value="CYSTEINE PROTEASE FAMILY C1-RELATED"/>
    <property type="match status" value="1"/>
</dbReference>
<dbReference type="GO" id="GO:0008234">
    <property type="term" value="F:cysteine-type peptidase activity"/>
    <property type="evidence" value="ECO:0007669"/>
    <property type="project" value="InterPro"/>
</dbReference>
<dbReference type="EMBL" id="JAVRJZ010000013">
    <property type="protein sequence ID" value="KAK2714079.1"/>
    <property type="molecule type" value="Genomic_DNA"/>
</dbReference>
<keyword evidence="7" id="KW-1185">Reference proteome</keyword>
<gene>
    <name evidence="6" type="ORF">QYM36_008613</name>
</gene>
<evidence type="ECO:0000259" key="4">
    <source>
        <dbReference type="SMART" id="SM00645"/>
    </source>
</evidence>
<dbReference type="InterPro" id="IPR000668">
    <property type="entry name" value="Peptidase_C1A_C"/>
</dbReference>
<dbReference type="Gene3D" id="1.10.287.2250">
    <property type="match status" value="1"/>
</dbReference>
<feature type="domain" description="Cathepsin propeptide inhibitor" evidence="5">
    <location>
        <begin position="25"/>
        <end position="85"/>
    </location>
</feature>
<evidence type="ECO:0000313" key="6">
    <source>
        <dbReference type="EMBL" id="KAK2714079.1"/>
    </source>
</evidence>
<evidence type="ECO:0000259" key="5">
    <source>
        <dbReference type="SMART" id="SM00848"/>
    </source>
</evidence>
<dbReference type="AlphaFoldDB" id="A0AA88HPG9"/>
<feature type="region of interest" description="Disordered" evidence="2">
    <location>
        <begin position="93"/>
        <end position="113"/>
    </location>
</feature>
<feature type="signal peptide" evidence="3">
    <location>
        <begin position="1"/>
        <end position="17"/>
    </location>
</feature>
<keyword evidence="3" id="KW-0732">Signal</keyword>
<feature type="domain" description="Peptidase C1A papain C-terminal" evidence="4">
    <location>
        <begin position="329"/>
        <end position="545"/>
    </location>
</feature>
<dbReference type="InterPro" id="IPR038765">
    <property type="entry name" value="Papain-like_cys_pep_sf"/>
</dbReference>
<dbReference type="GO" id="GO:0006508">
    <property type="term" value="P:proteolysis"/>
    <property type="evidence" value="ECO:0007669"/>
    <property type="project" value="InterPro"/>
</dbReference>
<comment type="similarity">
    <text evidence="1">Belongs to the peptidase C1 family.</text>
</comment>
<dbReference type="InterPro" id="IPR013128">
    <property type="entry name" value="Peptidase_C1A"/>
</dbReference>
<organism evidence="6 7">
    <name type="scientific">Artemia franciscana</name>
    <name type="common">Brine shrimp</name>
    <name type="synonym">Artemia sanfranciscana</name>
    <dbReference type="NCBI Taxonomy" id="6661"/>
    <lineage>
        <taxon>Eukaryota</taxon>
        <taxon>Metazoa</taxon>
        <taxon>Ecdysozoa</taxon>
        <taxon>Arthropoda</taxon>
        <taxon>Crustacea</taxon>
        <taxon>Branchiopoda</taxon>
        <taxon>Anostraca</taxon>
        <taxon>Artemiidae</taxon>
        <taxon>Artemia</taxon>
    </lineage>
</organism>
<proteinExistence type="inferred from homology"/>